<evidence type="ECO:0000256" key="1">
    <source>
        <dbReference type="ARBA" id="ARBA00004606"/>
    </source>
</evidence>
<dbReference type="EMBL" id="UYYA01004085">
    <property type="protein sequence ID" value="VDM59438.1"/>
    <property type="molecule type" value="Genomic_DNA"/>
</dbReference>
<organism evidence="8">
    <name type="scientific">Angiostrongylus costaricensis</name>
    <name type="common">Nematode worm</name>
    <dbReference type="NCBI Taxonomy" id="334426"/>
    <lineage>
        <taxon>Eukaryota</taxon>
        <taxon>Metazoa</taxon>
        <taxon>Ecdysozoa</taxon>
        <taxon>Nematoda</taxon>
        <taxon>Chromadorea</taxon>
        <taxon>Rhabditida</taxon>
        <taxon>Rhabditina</taxon>
        <taxon>Rhabditomorpha</taxon>
        <taxon>Strongyloidea</taxon>
        <taxon>Metastrongylidae</taxon>
        <taxon>Angiostrongylus</taxon>
    </lineage>
</organism>
<evidence type="ECO:0000313" key="6">
    <source>
        <dbReference type="EMBL" id="VDM59438.1"/>
    </source>
</evidence>
<evidence type="ECO:0000313" key="7">
    <source>
        <dbReference type="Proteomes" id="UP000267027"/>
    </source>
</evidence>
<dbReference type="InterPro" id="IPR003406">
    <property type="entry name" value="Glyco_trans_14"/>
</dbReference>
<evidence type="ECO:0000256" key="4">
    <source>
        <dbReference type="ARBA" id="ARBA00023136"/>
    </source>
</evidence>
<reference evidence="6 7" key="2">
    <citation type="submission" date="2018-11" db="EMBL/GenBank/DDBJ databases">
        <authorList>
            <consortium name="Pathogen Informatics"/>
        </authorList>
    </citation>
    <scope>NUCLEOTIDE SEQUENCE [LARGE SCALE GENOMIC DNA]</scope>
    <source>
        <strain evidence="6 7">Costa Rica</strain>
    </source>
</reference>
<comment type="subcellular location">
    <subcellularLocation>
        <location evidence="1">Membrane</location>
        <topology evidence="1">Single-pass type II membrane protein</topology>
    </subcellularLocation>
</comment>
<dbReference type="PANTHER" id="PTHR46671">
    <property type="entry name" value="PROTEIN CBG11221"/>
    <property type="match status" value="1"/>
</dbReference>
<evidence type="ECO:0000256" key="3">
    <source>
        <dbReference type="ARBA" id="ARBA00022679"/>
    </source>
</evidence>
<keyword evidence="2" id="KW-0328">Glycosyltransferase</keyword>
<keyword evidence="5" id="KW-0325">Glycoprotein</keyword>
<sequence>MRRRLVYRLFWSSQSLLLRSRSILIIALCLFALFTGVRFYRIVNVYTEELVQLQREVLSLTRHVLLLEARAITYMENIRKQTAAIADVAEEDLLETVKKKLKVIEGEMAEVDETQVSKMFTRSRYCVMESNELFVTWSFDKHGKLATPRFRHRPETSHLDCSRLFAGDGSYVSEVERVVMAPNRHLDMSCKGIRLRLLTYPRQPATNYAIAFARIVHTDYEFLEEQLRSSYSAENHFCYHVDSKASSEFKKRMKALSTCLPNVYLTDVRLEIDGREGTNTNFAHLACMKLLDKKGPWHYVILQQTHDVIIRTNFELKRIFQVLNGTNDVQITPCHPFFYNRNMKWDAESLGVFVGSSFQPLASALKVPLFIAKGAIQVSLSRTAVQWLNGINLTQLIKQFASGRNSVDEMLMSTLQIAEHWKMPGGFTDRCIKHGFSYNGITRQGDSISRKLFNATLQNVMRILEWDNMGVKIDGRQLHHLRFAGDIVFMTPNISQAERMLAQFGKDCRLWKDSSSTKSHKNDVHVERIDFIRPIHTQRTKISECSIYVCPGWEINMMNDLAPELSGRKRAAWASFKIIEEVMKTAKNTRLLAQVFDSTVIPALTYALETWSLDKED</sequence>
<keyword evidence="3" id="KW-0808">Transferase</keyword>
<evidence type="ECO:0000313" key="8">
    <source>
        <dbReference type="WBParaSite" id="ACOC_0000785201-mRNA-1"/>
    </source>
</evidence>
<dbReference type="OrthoDB" id="2019572at2759"/>
<dbReference type="Proteomes" id="UP000267027">
    <property type="component" value="Unassembled WGS sequence"/>
</dbReference>
<dbReference type="PANTHER" id="PTHR46671:SF7">
    <property type="entry name" value="CORE-2_I-BRANCHING ENZYME"/>
    <property type="match status" value="1"/>
</dbReference>
<keyword evidence="4" id="KW-0472">Membrane</keyword>
<dbReference type="GO" id="GO:0016020">
    <property type="term" value="C:membrane"/>
    <property type="evidence" value="ECO:0007669"/>
    <property type="project" value="UniProtKB-SubCell"/>
</dbReference>
<gene>
    <name evidence="6" type="ORF">ACOC_LOCUS7853</name>
</gene>
<evidence type="ECO:0000256" key="5">
    <source>
        <dbReference type="ARBA" id="ARBA00023180"/>
    </source>
</evidence>
<dbReference type="Pfam" id="PF02485">
    <property type="entry name" value="Branch"/>
    <property type="match status" value="1"/>
</dbReference>
<protein>
    <submittedName>
        <fullName evidence="8">Core-2/I-Branching enzyme</fullName>
    </submittedName>
</protein>
<dbReference type="GO" id="GO:0016757">
    <property type="term" value="F:glycosyltransferase activity"/>
    <property type="evidence" value="ECO:0007669"/>
    <property type="project" value="UniProtKB-KW"/>
</dbReference>
<dbReference type="WBParaSite" id="ACOC_0000785201-mRNA-1">
    <property type="protein sequence ID" value="ACOC_0000785201-mRNA-1"/>
    <property type="gene ID" value="ACOC_0000785201"/>
</dbReference>
<dbReference type="AlphaFoldDB" id="A0A0R3PQZ8"/>
<accession>A0A0R3PQZ8</accession>
<dbReference type="STRING" id="334426.A0A0R3PQZ8"/>
<proteinExistence type="predicted"/>
<keyword evidence="7" id="KW-1185">Reference proteome</keyword>
<name>A0A0R3PQZ8_ANGCS</name>
<reference evidence="8" key="1">
    <citation type="submission" date="2017-02" db="UniProtKB">
        <authorList>
            <consortium name="WormBaseParasite"/>
        </authorList>
    </citation>
    <scope>IDENTIFICATION</scope>
</reference>
<evidence type="ECO:0000256" key="2">
    <source>
        <dbReference type="ARBA" id="ARBA00022676"/>
    </source>
</evidence>